<proteinExistence type="predicted"/>
<dbReference type="Proteomes" id="UP000660021">
    <property type="component" value="Unassembled WGS sequence"/>
</dbReference>
<evidence type="ECO:0000259" key="1">
    <source>
        <dbReference type="PROSITE" id="PS50921"/>
    </source>
</evidence>
<feature type="domain" description="ANTAR" evidence="1">
    <location>
        <begin position="113"/>
        <end position="174"/>
    </location>
</feature>
<accession>A0ABR7HW92</accession>
<protein>
    <submittedName>
        <fullName evidence="2">ANTAR domain-containing protein</fullName>
    </submittedName>
</protein>
<dbReference type="InterPro" id="IPR011006">
    <property type="entry name" value="CheY-like_superfamily"/>
</dbReference>
<name>A0ABR7HW92_9FIRM</name>
<dbReference type="Pfam" id="PF03861">
    <property type="entry name" value="ANTAR"/>
    <property type="match status" value="1"/>
</dbReference>
<dbReference type="SUPFAM" id="SSF52172">
    <property type="entry name" value="CheY-like"/>
    <property type="match status" value="1"/>
</dbReference>
<evidence type="ECO:0000313" key="2">
    <source>
        <dbReference type="EMBL" id="MBC5731747.1"/>
    </source>
</evidence>
<dbReference type="PROSITE" id="PS50921">
    <property type="entry name" value="ANTAR"/>
    <property type="match status" value="1"/>
</dbReference>
<evidence type="ECO:0000313" key="3">
    <source>
        <dbReference type="Proteomes" id="UP000660021"/>
    </source>
</evidence>
<dbReference type="SMART" id="SM01012">
    <property type="entry name" value="ANTAR"/>
    <property type="match status" value="1"/>
</dbReference>
<sequence>MEQIILAFEQEKTARRIKELLESSGTAACLLCTSADQVRRMVCKRRITTVVCGYKLRDQSAQLLAEDLPPFCSVLVLAPQNLLELLENVELFRLPTPVTRRDLLTTVEMLLRMGHRLERILAPRRPTEEQQLVDRAKHLLMDRNGMTEEQAHRFLQKNSMDHGVRMSQTAQLVLDSEDLE</sequence>
<dbReference type="InterPro" id="IPR005561">
    <property type="entry name" value="ANTAR"/>
</dbReference>
<gene>
    <name evidence="2" type="ORF">H8S34_13050</name>
</gene>
<reference evidence="2 3" key="1">
    <citation type="submission" date="2020-08" db="EMBL/GenBank/DDBJ databases">
        <title>Genome public.</title>
        <authorList>
            <person name="Liu C."/>
            <person name="Sun Q."/>
        </authorList>
    </citation>
    <scope>NUCLEOTIDE SEQUENCE [LARGE SCALE GENOMIC DNA]</scope>
    <source>
        <strain evidence="2 3">New-38</strain>
    </source>
</reference>
<organism evidence="2 3">
    <name type="scientific">Pseudoflavonifractor hominis</name>
    <dbReference type="NCBI Taxonomy" id="2763059"/>
    <lineage>
        <taxon>Bacteria</taxon>
        <taxon>Bacillati</taxon>
        <taxon>Bacillota</taxon>
        <taxon>Clostridia</taxon>
        <taxon>Eubacteriales</taxon>
        <taxon>Oscillospiraceae</taxon>
        <taxon>Pseudoflavonifractor</taxon>
    </lineage>
</organism>
<keyword evidence="3" id="KW-1185">Reference proteome</keyword>
<comment type="caution">
    <text evidence="2">The sequence shown here is derived from an EMBL/GenBank/DDBJ whole genome shotgun (WGS) entry which is preliminary data.</text>
</comment>
<dbReference type="Gene3D" id="1.10.10.10">
    <property type="entry name" value="Winged helix-like DNA-binding domain superfamily/Winged helix DNA-binding domain"/>
    <property type="match status" value="1"/>
</dbReference>
<dbReference type="EMBL" id="JACOPR010000009">
    <property type="protein sequence ID" value="MBC5731747.1"/>
    <property type="molecule type" value="Genomic_DNA"/>
</dbReference>
<dbReference type="RefSeq" id="WP_186964208.1">
    <property type="nucleotide sequence ID" value="NZ_JACOPR010000009.1"/>
</dbReference>
<dbReference type="InterPro" id="IPR036388">
    <property type="entry name" value="WH-like_DNA-bd_sf"/>
</dbReference>